<evidence type="ECO:0000256" key="1">
    <source>
        <dbReference type="ARBA" id="ARBA00010638"/>
    </source>
</evidence>
<dbReference type="AlphaFoldDB" id="A0A3B0WK31"/>
<dbReference type="NCBIfam" id="TIGR02727">
    <property type="entry name" value="MTHFS_bact"/>
    <property type="match status" value="1"/>
</dbReference>
<feature type="compositionally biased region" description="Low complexity" evidence="4">
    <location>
        <begin position="7"/>
        <end position="17"/>
    </location>
</feature>
<feature type="region of interest" description="Disordered" evidence="4">
    <location>
        <begin position="1"/>
        <end position="44"/>
    </location>
</feature>
<dbReference type="EC" id="6.3.3.2" evidence="5"/>
<comment type="similarity">
    <text evidence="1">Belongs to the 5-formyltetrahydrofolate cyclo-ligase family.</text>
</comment>
<evidence type="ECO:0000256" key="3">
    <source>
        <dbReference type="ARBA" id="ARBA00022840"/>
    </source>
</evidence>
<evidence type="ECO:0000313" key="5">
    <source>
        <dbReference type="EMBL" id="VAW52870.1"/>
    </source>
</evidence>
<dbReference type="GO" id="GO:0035999">
    <property type="term" value="P:tetrahydrofolate interconversion"/>
    <property type="evidence" value="ECO:0007669"/>
    <property type="project" value="TreeGrafter"/>
</dbReference>
<keyword evidence="3" id="KW-0067">ATP-binding</keyword>
<dbReference type="Gene3D" id="3.40.50.10420">
    <property type="entry name" value="NagB/RpiA/CoA transferase-like"/>
    <property type="match status" value="1"/>
</dbReference>
<organism evidence="5">
    <name type="scientific">hydrothermal vent metagenome</name>
    <dbReference type="NCBI Taxonomy" id="652676"/>
    <lineage>
        <taxon>unclassified sequences</taxon>
        <taxon>metagenomes</taxon>
        <taxon>ecological metagenomes</taxon>
    </lineage>
</organism>
<dbReference type="PANTHER" id="PTHR23407">
    <property type="entry name" value="ATPASE INHIBITOR/5-FORMYLTETRAHYDROFOLATE CYCLO-LIGASE"/>
    <property type="match status" value="1"/>
</dbReference>
<dbReference type="PANTHER" id="PTHR23407:SF1">
    <property type="entry name" value="5-FORMYLTETRAHYDROFOLATE CYCLO-LIGASE"/>
    <property type="match status" value="1"/>
</dbReference>
<dbReference type="GO" id="GO:0030272">
    <property type="term" value="F:5-formyltetrahydrofolate cyclo-ligase activity"/>
    <property type="evidence" value="ECO:0007669"/>
    <property type="project" value="UniProtKB-EC"/>
</dbReference>
<dbReference type="InterPro" id="IPR002698">
    <property type="entry name" value="FTHF_cligase"/>
</dbReference>
<gene>
    <name evidence="5" type="ORF">MNBD_GAMMA06-163</name>
</gene>
<dbReference type="Pfam" id="PF01812">
    <property type="entry name" value="5-FTHF_cyc-lig"/>
    <property type="match status" value="1"/>
</dbReference>
<dbReference type="InterPro" id="IPR037171">
    <property type="entry name" value="NagB/RpiA_transferase-like"/>
</dbReference>
<dbReference type="PIRSF" id="PIRSF006806">
    <property type="entry name" value="FTHF_cligase"/>
    <property type="match status" value="1"/>
</dbReference>
<dbReference type="SUPFAM" id="SSF100950">
    <property type="entry name" value="NagB/RpiA/CoA transferase-like"/>
    <property type="match status" value="1"/>
</dbReference>
<dbReference type="InterPro" id="IPR024185">
    <property type="entry name" value="FTHF_cligase-like_sf"/>
</dbReference>
<dbReference type="EMBL" id="UOFD01000053">
    <property type="protein sequence ID" value="VAW52870.1"/>
    <property type="molecule type" value="Genomic_DNA"/>
</dbReference>
<evidence type="ECO:0000256" key="2">
    <source>
        <dbReference type="ARBA" id="ARBA00022741"/>
    </source>
</evidence>
<proteinExistence type="inferred from homology"/>
<keyword evidence="2" id="KW-0547">Nucleotide-binding</keyword>
<sequence>MPDSLKTSPRTTSPRTTNPGQTSATEIRKQNRAQRQALSADTQHQHSKTLCQNIIQQKSYRNSRHIACYLANDGEIDPALLIEHAWFAGKKIYLPVLSPMKNALYFAPYQEGGKLRLNRFNIPEPICQPSQWKTAQQLDLLLLPLVAFDENGNRIGMGGGFYDRTLAYLQHRRFWRKPVLVGLAHEIQKVTQLEFQSWDVPLDYIATEKQFY</sequence>
<feature type="compositionally biased region" description="Polar residues" evidence="4">
    <location>
        <begin position="33"/>
        <end position="44"/>
    </location>
</feature>
<dbReference type="GO" id="GO:0005524">
    <property type="term" value="F:ATP binding"/>
    <property type="evidence" value="ECO:0007669"/>
    <property type="project" value="UniProtKB-KW"/>
</dbReference>
<evidence type="ECO:0000256" key="4">
    <source>
        <dbReference type="SAM" id="MobiDB-lite"/>
    </source>
</evidence>
<reference evidence="5" key="1">
    <citation type="submission" date="2018-06" db="EMBL/GenBank/DDBJ databases">
        <authorList>
            <person name="Zhirakovskaya E."/>
        </authorList>
    </citation>
    <scope>NUCLEOTIDE SEQUENCE</scope>
</reference>
<protein>
    <submittedName>
        <fullName evidence="5">5-formyltetrahydrofolate cyclo-ligase</fullName>
        <ecNumber evidence="5">6.3.3.2</ecNumber>
    </submittedName>
</protein>
<keyword evidence="5" id="KW-0436">Ligase</keyword>
<name>A0A3B0WK31_9ZZZZ</name>
<accession>A0A3B0WK31</accession>
<dbReference type="GO" id="GO:0009396">
    <property type="term" value="P:folic acid-containing compound biosynthetic process"/>
    <property type="evidence" value="ECO:0007669"/>
    <property type="project" value="TreeGrafter"/>
</dbReference>